<name>A0A061RPV5_9CHLO</name>
<protein>
    <submittedName>
        <fullName evidence="1">Uncharacterized protein</fullName>
    </submittedName>
</protein>
<proteinExistence type="predicted"/>
<dbReference type="AlphaFoldDB" id="A0A061RPV5"/>
<accession>A0A061RPV5</accession>
<evidence type="ECO:0000313" key="1">
    <source>
        <dbReference type="EMBL" id="JAC73993.1"/>
    </source>
</evidence>
<dbReference type="EMBL" id="GBEZ01011825">
    <property type="protein sequence ID" value="JAC73993.1"/>
    <property type="molecule type" value="Transcribed_RNA"/>
</dbReference>
<gene>
    <name evidence="1" type="ORF">TSPGSL018_27195</name>
</gene>
<reference evidence="1" key="1">
    <citation type="submission" date="2014-05" db="EMBL/GenBank/DDBJ databases">
        <title>The transcriptome of the halophilic microalga Tetraselmis sp. GSL018 isolated from the Great Salt Lake, Utah.</title>
        <authorList>
            <person name="Jinkerson R.E."/>
            <person name="D'Adamo S."/>
            <person name="Posewitz M.C."/>
        </authorList>
    </citation>
    <scope>NUCLEOTIDE SEQUENCE</scope>
    <source>
        <strain evidence="1">GSL018</strain>
    </source>
</reference>
<sequence length="75" mass="8606">MVPQQENPTHERAYDDTSRIPARINKTTPLVGSLQMEDLVALPSRNDEKYTKTYFVHARTCVLGSKTCWSQTLYC</sequence>
<organism evidence="1">
    <name type="scientific">Tetraselmis sp. GSL018</name>
    <dbReference type="NCBI Taxonomy" id="582737"/>
    <lineage>
        <taxon>Eukaryota</taxon>
        <taxon>Viridiplantae</taxon>
        <taxon>Chlorophyta</taxon>
        <taxon>core chlorophytes</taxon>
        <taxon>Chlorodendrophyceae</taxon>
        <taxon>Chlorodendrales</taxon>
        <taxon>Chlorodendraceae</taxon>
        <taxon>Tetraselmis</taxon>
    </lineage>
</organism>